<dbReference type="Proteomes" id="UP000094020">
    <property type="component" value="Chromosome 2"/>
</dbReference>
<evidence type="ECO:0000313" key="1">
    <source>
        <dbReference type="EMBL" id="OCF47571.1"/>
    </source>
</evidence>
<reference evidence="1" key="3">
    <citation type="submission" date="2016-07" db="EMBL/GenBank/DDBJ databases">
        <title>Evolution of pathogenesis and genome organization in the Tremellales.</title>
        <authorList>
            <person name="Cuomo C."/>
            <person name="Litvintseva A."/>
            <person name="Heitman J."/>
            <person name="Chen Y."/>
            <person name="Sun S."/>
            <person name="Springer D."/>
            <person name="Dromer F."/>
            <person name="Young S."/>
            <person name="Zeng Q."/>
            <person name="Chapman S."/>
            <person name="Gujja S."/>
            <person name="Saif S."/>
            <person name="Birren B."/>
        </authorList>
    </citation>
    <scope>NUCLEOTIDE SEQUENCE</scope>
    <source>
        <strain evidence="1">CBS 10737</strain>
    </source>
</reference>
<dbReference type="GeneID" id="30174843"/>
<organism evidence="1">
    <name type="scientific">Kwoniella pini CBS 10737</name>
    <dbReference type="NCBI Taxonomy" id="1296096"/>
    <lineage>
        <taxon>Eukaryota</taxon>
        <taxon>Fungi</taxon>
        <taxon>Dikarya</taxon>
        <taxon>Basidiomycota</taxon>
        <taxon>Agaricomycotina</taxon>
        <taxon>Tremellomycetes</taxon>
        <taxon>Tremellales</taxon>
        <taxon>Cryptococcaceae</taxon>
        <taxon>Kwoniella</taxon>
    </lineage>
</organism>
<evidence type="ECO:0000313" key="2">
    <source>
        <dbReference type="EMBL" id="WWC67644.1"/>
    </source>
</evidence>
<reference evidence="2" key="2">
    <citation type="submission" date="2013-07" db="EMBL/GenBank/DDBJ databases">
        <authorList>
            <consortium name="The Broad Institute Genome Sequencing Platform"/>
            <person name="Cuomo C."/>
            <person name="Litvintseva A."/>
            <person name="Chen Y."/>
            <person name="Heitman J."/>
            <person name="Sun S."/>
            <person name="Springer D."/>
            <person name="Dromer F."/>
            <person name="Young S.K."/>
            <person name="Zeng Q."/>
            <person name="Gargeya S."/>
            <person name="Fitzgerald M."/>
            <person name="Abouelleil A."/>
            <person name="Alvarado L."/>
            <person name="Berlin A.M."/>
            <person name="Chapman S.B."/>
            <person name="Dewar J."/>
            <person name="Goldberg J."/>
            <person name="Griggs A."/>
            <person name="Gujja S."/>
            <person name="Hansen M."/>
            <person name="Howarth C."/>
            <person name="Imamovic A."/>
            <person name="Larimer J."/>
            <person name="McCowan C."/>
            <person name="Murphy C."/>
            <person name="Pearson M."/>
            <person name="Priest M."/>
            <person name="Roberts A."/>
            <person name="Saif S."/>
            <person name="Shea T."/>
            <person name="Sykes S."/>
            <person name="Wortman J."/>
            <person name="Nusbaum C."/>
            <person name="Birren B."/>
        </authorList>
    </citation>
    <scope>NUCLEOTIDE SEQUENCE</scope>
    <source>
        <strain evidence="2">CBS 10737</strain>
    </source>
</reference>
<dbReference type="EMBL" id="CP144520">
    <property type="protein sequence ID" value="WWC67644.1"/>
    <property type="molecule type" value="Genomic_DNA"/>
</dbReference>
<proteinExistence type="predicted"/>
<accession>A0A1B9HWD0</accession>
<evidence type="ECO:0000313" key="3">
    <source>
        <dbReference type="Proteomes" id="UP000094020"/>
    </source>
</evidence>
<dbReference type="RefSeq" id="XP_019008790.1">
    <property type="nucleotide sequence ID" value="XM_019158177.1"/>
</dbReference>
<dbReference type="EMBL" id="KV700116">
    <property type="protein sequence ID" value="OCF47571.1"/>
    <property type="molecule type" value="Genomic_DNA"/>
</dbReference>
<keyword evidence="3" id="KW-1185">Reference proteome</keyword>
<reference evidence="2" key="4">
    <citation type="submission" date="2024-02" db="EMBL/GenBank/DDBJ databases">
        <title>Comparative genomics of Cryptococcus and Kwoniella reveals pathogenesis evolution and contrasting modes of karyotype evolution via chromosome fusion or intercentromeric recombination.</title>
        <authorList>
            <person name="Coelho M.A."/>
            <person name="David-Palma M."/>
            <person name="Shea T."/>
            <person name="Bowers K."/>
            <person name="McGinley-Smith S."/>
            <person name="Mohammad A.W."/>
            <person name="Gnirke A."/>
            <person name="Yurkov A.M."/>
            <person name="Nowrousian M."/>
            <person name="Sun S."/>
            <person name="Cuomo C.A."/>
            <person name="Heitman J."/>
        </authorList>
    </citation>
    <scope>NUCLEOTIDE SEQUENCE</scope>
    <source>
        <strain evidence="2">CBS 10737</strain>
    </source>
</reference>
<dbReference type="KEGG" id="kpin:30174843"/>
<sequence length="389" mass="43989">MSLAVTRATINPMRSLLLSRQFTHHAGISTRYQSTFSKKTFPIKPDVNKASQTIKSTRLFLPRPVKVEVRSFIRSLDQFAALIDKARRASSFQKIQNPELRQAAKQVMDWSSGKAFPSQFAESVKNWSNKHWAVLTNLSPKQIIMVNNAYEIARRDAHSALRSKNLRPGFVSPPSFEQRKRGLNLLEQLRKLGEIKNEADQKSKAVRIEIEHVSGTHLSYLVTVRVSNAIRGTLVISYNQQTQLFQPSEIFTTGHGEGHLLTRHARTVLPKADPAIFGDNALQQDVLSKVREWILLEFPEFAPKSSRHSEFPVQLHASGNKSVNGHKAVTGRRGYRQTLSNRESFETLFRQTASIEARLRVIEAADDVYASLWNAKLNDQVVRPGSSDK</sequence>
<reference evidence="1" key="1">
    <citation type="submission" date="2013-07" db="EMBL/GenBank/DDBJ databases">
        <title>The Genome Sequence of Cryptococcus pinus CBS10737.</title>
        <authorList>
            <consortium name="The Broad Institute Genome Sequencing Platform"/>
            <person name="Cuomo C."/>
            <person name="Litvintseva A."/>
            <person name="Chen Y."/>
            <person name="Heitman J."/>
            <person name="Sun S."/>
            <person name="Springer D."/>
            <person name="Dromer F."/>
            <person name="Young S.K."/>
            <person name="Zeng Q."/>
            <person name="Gargeya S."/>
            <person name="Fitzgerald M."/>
            <person name="Abouelleil A."/>
            <person name="Alvarado L."/>
            <person name="Berlin A.M."/>
            <person name="Chapman S.B."/>
            <person name="Dewar J."/>
            <person name="Goldberg J."/>
            <person name="Griggs A."/>
            <person name="Gujja S."/>
            <person name="Hansen M."/>
            <person name="Howarth C."/>
            <person name="Imamovic A."/>
            <person name="Larimer J."/>
            <person name="McCowan C."/>
            <person name="Murphy C."/>
            <person name="Pearson M."/>
            <person name="Priest M."/>
            <person name="Roberts A."/>
            <person name="Saif S."/>
            <person name="Shea T."/>
            <person name="Sykes S."/>
            <person name="Wortman J."/>
            <person name="Nusbaum C."/>
            <person name="Birren B."/>
        </authorList>
    </citation>
    <scope>NUCLEOTIDE SEQUENCE [LARGE SCALE GENOMIC DNA]</scope>
    <source>
        <strain evidence="1">CBS 10737</strain>
    </source>
</reference>
<name>A0A1B9HWD0_9TREE</name>
<protein>
    <submittedName>
        <fullName evidence="1">Uncharacterized protein</fullName>
    </submittedName>
</protein>
<dbReference type="AlphaFoldDB" id="A0A1B9HWD0"/>
<gene>
    <name evidence="1" type="ORF">I206_06474</name>
    <name evidence="2" type="ORF">I206_101554</name>
</gene>